<evidence type="ECO:0000313" key="3">
    <source>
        <dbReference type="Proteomes" id="UP001630127"/>
    </source>
</evidence>
<feature type="region of interest" description="Disordered" evidence="1">
    <location>
        <begin position="1"/>
        <end position="28"/>
    </location>
</feature>
<dbReference type="AlphaFoldDB" id="A0ABD2YXK2"/>
<keyword evidence="3" id="KW-1185">Reference proteome</keyword>
<feature type="compositionally biased region" description="Basic and acidic residues" evidence="1">
    <location>
        <begin position="12"/>
        <end position="28"/>
    </location>
</feature>
<organism evidence="2 3">
    <name type="scientific">Cinchona calisaya</name>
    <dbReference type="NCBI Taxonomy" id="153742"/>
    <lineage>
        <taxon>Eukaryota</taxon>
        <taxon>Viridiplantae</taxon>
        <taxon>Streptophyta</taxon>
        <taxon>Embryophyta</taxon>
        <taxon>Tracheophyta</taxon>
        <taxon>Spermatophyta</taxon>
        <taxon>Magnoliopsida</taxon>
        <taxon>eudicotyledons</taxon>
        <taxon>Gunneridae</taxon>
        <taxon>Pentapetalae</taxon>
        <taxon>asterids</taxon>
        <taxon>lamiids</taxon>
        <taxon>Gentianales</taxon>
        <taxon>Rubiaceae</taxon>
        <taxon>Cinchonoideae</taxon>
        <taxon>Cinchoneae</taxon>
        <taxon>Cinchona</taxon>
    </lineage>
</organism>
<feature type="region of interest" description="Disordered" evidence="1">
    <location>
        <begin position="128"/>
        <end position="153"/>
    </location>
</feature>
<gene>
    <name evidence="2" type="ORF">ACH5RR_029973</name>
</gene>
<feature type="compositionally biased region" description="Polar residues" evidence="1">
    <location>
        <begin position="1"/>
        <end position="11"/>
    </location>
</feature>
<dbReference type="Proteomes" id="UP001630127">
    <property type="component" value="Unassembled WGS sequence"/>
</dbReference>
<comment type="caution">
    <text evidence="2">The sequence shown here is derived from an EMBL/GenBank/DDBJ whole genome shotgun (WGS) entry which is preliminary data.</text>
</comment>
<dbReference type="EMBL" id="JBJUIK010000012">
    <property type="protein sequence ID" value="KAL3510572.1"/>
    <property type="molecule type" value="Genomic_DNA"/>
</dbReference>
<proteinExistence type="predicted"/>
<evidence type="ECO:0000256" key="1">
    <source>
        <dbReference type="SAM" id="MobiDB-lite"/>
    </source>
</evidence>
<protein>
    <submittedName>
        <fullName evidence="2">Uncharacterized protein</fullName>
    </submittedName>
</protein>
<reference evidence="2 3" key="1">
    <citation type="submission" date="2024-11" db="EMBL/GenBank/DDBJ databases">
        <title>A near-complete genome assembly of Cinchona calisaya.</title>
        <authorList>
            <person name="Lian D.C."/>
            <person name="Zhao X.W."/>
            <person name="Wei L."/>
        </authorList>
    </citation>
    <scope>NUCLEOTIDE SEQUENCE [LARGE SCALE GENOMIC DNA]</scope>
    <source>
        <tissue evidence="2">Nenye</tissue>
    </source>
</reference>
<accession>A0ABD2YXK2</accession>
<evidence type="ECO:0000313" key="2">
    <source>
        <dbReference type="EMBL" id="KAL3510572.1"/>
    </source>
</evidence>
<sequence length="178" mass="19888">MTIAMNNQDMTTMKDNDLDLKKPNDNKTDMVPIERIQNCAALPRASFQEGHIDLVCNADREGKLTGKERDCDSGMGKMESKENPVIDDKAMNVDITAHSETRVRREIAEHLKEEIGILKKCKLDLHAGDSKAGRAASDVEEDDERQQALEAIKSSRNAEKKLVTSRFSSFPRGDIFPA</sequence>
<name>A0ABD2YXK2_9GENT</name>